<proteinExistence type="predicted"/>
<evidence type="ECO:0000313" key="1">
    <source>
        <dbReference type="EMBL" id="KAH3852144.1"/>
    </source>
</evidence>
<dbReference type="AlphaFoldDB" id="A0A9D4L6E8"/>
<keyword evidence="2" id="KW-1185">Reference proteome</keyword>
<reference evidence="1" key="1">
    <citation type="journal article" date="2019" name="bioRxiv">
        <title>The Genome of the Zebra Mussel, Dreissena polymorpha: A Resource for Invasive Species Research.</title>
        <authorList>
            <person name="McCartney M.A."/>
            <person name="Auch B."/>
            <person name="Kono T."/>
            <person name="Mallez S."/>
            <person name="Zhang Y."/>
            <person name="Obille A."/>
            <person name="Becker A."/>
            <person name="Abrahante J.E."/>
            <person name="Garbe J."/>
            <person name="Badalamenti J.P."/>
            <person name="Herman A."/>
            <person name="Mangelson H."/>
            <person name="Liachko I."/>
            <person name="Sullivan S."/>
            <person name="Sone E.D."/>
            <person name="Koren S."/>
            <person name="Silverstein K.A.T."/>
            <person name="Beckman K.B."/>
            <person name="Gohl D.M."/>
        </authorList>
    </citation>
    <scope>NUCLEOTIDE SEQUENCE</scope>
    <source>
        <strain evidence="1">Duluth1</strain>
        <tissue evidence="1">Whole animal</tissue>
    </source>
</reference>
<reference evidence="1" key="2">
    <citation type="submission" date="2020-11" db="EMBL/GenBank/DDBJ databases">
        <authorList>
            <person name="McCartney M.A."/>
            <person name="Auch B."/>
            <person name="Kono T."/>
            <person name="Mallez S."/>
            <person name="Becker A."/>
            <person name="Gohl D.M."/>
            <person name="Silverstein K.A.T."/>
            <person name="Koren S."/>
            <person name="Bechman K.B."/>
            <person name="Herman A."/>
            <person name="Abrahante J.E."/>
            <person name="Garbe J."/>
        </authorList>
    </citation>
    <scope>NUCLEOTIDE SEQUENCE</scope>
    <source>
        <strain evidence="1">Duluth1</strain>
        <tissue evidence="1">Whole animal</tissue>
    </source>
</reference>
<accession>A0A9D4L6E8</accession>
<dbReference type="EMBL" id="JAIWYP010000003">
    <property type="protein sequence ID" value="KAH3852144.1"/>
    <property type="molecule type" value="Genomic_DNA"/>
</dbReference>
<organism evidence="1 2">
    <name type="scientific">Dreissena polymorpha</name>
    <name type="common">Zebra mussel</name>
    <name type="synonym">Mytilus polymorpha</name>
    <dbReference type="NCBI Taxonomy" id="45954"/>
    <lineage>
        <taxon>Eukaryota</taxon>
        <taxon>Metazoa</taxon>
        <taxon>Spiralia</taxon>
        <taxon>Lophotrochozoa</taxon>
        <taxon>Mollusca</taxon>
        <taxon>Bivalvia</taxon>
        <taxon>Autobranchia</taxon>
        <taxon>Heteroconchia</taxon>
        <taxon>Euheterodonta</taxon>
        <taxon>Imparidentia</taxon>
        <taxon>Neoheterodontei</taxon>
        <taxon>Myida</taxon>
        <taxon>Dreissenoidea</taxon>
        <taxon>Dreissenidae</taxon>
        <taxon>Dreissena</taxon>
    </lineage>
</organism>
<evidence type="ECO:0000313" key="2">
    <source>
        <dbReference type="Proteomes" id="UP000828390"/>
    </source>
</evidence>
<gene>
    <name evidence="1" type="ORF">DPMN_094643</name>
</gene>
<name>A0A9D4L6E8_DREPO</name>
<comment type="caution">
    <text evidence="1">The sequence shown here is derived from an EMBL/GenBank/DDBJ whole genome shotgun (WGS) entry which is preliminary data.</text>
</comment>
<dbReference type="Proteomes" id="UP000828390">
    <property type="component" value="Unassembled WGS sequence"/>
</dbReference>
<sequence>MLDLYGSHVGTYMGPMLTANMGPRCVVQPGSIWVLSGLPHGAHIGAHIGPIWVPYRLFAG</sequence>
<protein>
    <submittedName>
        <fullName evidence="1">Uncharacterized protein</fullName>
    </submittedName>
</protein>